<evidence type="ECO:0000313" key="1">
    <source>
        <dbReference type="EMBL" id="BBI51432.1"/>
    </source>
</evidence>
<sequence>MPLLPNEPGFVDAATRHAITEQRFIPARNEFGTLFFSLRKGLDPKLLQYRVGDLRRSPTRLLRPDSGFIQIIHH</sequence>
<accession>A0ABM7GL23</accession>
<evidence type="ECO:0000313" key="2">
    <source>
        <dbReference type="Proteomes" id="UP000289555"/>
    </source>
</evidence>
<proteinExistence type="predicted"/>
<keyword evidence="2" id="KW-1185">Reference proteome</keyword>
<protein>
    <submittedName>
        <fullName evidence="1">Uncharacterized protein</fullName>
    </submittedName>
</protein>
<organism evidence="1 2">
    <name type="scientific">Vreelandella olivaria</name>
    <dbReference type="NCBI Taxonomy" id="390919"/>
    <lineage>
        <taxon>Bacteria</taxon>
        <taxon>Pseudomonadati</taxon>
        <taxon>Pseudomonadota</taxon>
        <taxon>Gammaproteobacteria</taxon>
        <taxon>Oceanospirillales</taxon>
        <taxon>Halomonadaceae</taxon>
        <taxon>Vreelandella</taxon>
    </lineage>
</organism>
<reference evidence="2" key="1">
    <citation type="journal article" date="2019" name="Microbiol. Resour. Announc.">
        <title>Complete Genome Sequence of Halomonas olivaria, a Moderately Halophilic Bacterium Isolated from Olive Processing Effluents, Obtained by Nanopore Sequencing.</title>
        <authorList>
            <person name="Nagata S."/>
            <person name="Ii K.M."/>
            <person name="Tsukimi T."/>
            <person name="Miura M.C."/>
            <person name="Galipon J."/>
            <person name="Arakawa K."/>
        </authorList>
    </citation>
    <scope>NUCLEOTIDE SEQUENCE [LARGE SCALE GENOMIC DNA]</scope>
    <source>
        <strain evidence="2">TYRC17</strain>
    </source>
</reference>
<gene>
    <name evidence="1" type="ORF">HORIV_38530</name>
</gene>
<dbReference type="EMBL" id="AP019416">
    <property type="protein sequence ID" value="BBI51432.1"/>
    <property type="molecule type" value="Genomic_DNA"/>
</dbReference>
<name>A0ABM7GL23_9GAMM</name>
<dbReference type="Proteomes" id="UP000289555">
    <property type="component" value="Chromosome"/>
</dbReference>